<sequence>RGQQGPRGGAPQVYTLEQVWTPQECDEVLAAVRAAAAANAASAAATGTQALSDGWTTERHAAYATTDLPCSAVPAISAWVRSSVRSRVFPKLAQRHGWLPALGDNRSCPEHAGSRLAFRDLFFVRYTAGGQSGLALHRDGSVISFNILLNEPTDFEGGGTFIEADDRAYLIGKGDCFVHSGKLRHGGNPVTRGERLVLVGFIDVLEEGETLEADDM</sequence>
<keyword evidence="4" id="KW-0560">Oxidoreductase</keyword>
<organism evidence="7 8">
    <name type="scientific">Prorocentrum cordatum</name>
    <dbReference type="NCBI Taxonomy" id="2364126"/>
    <lineage>
        <taxon>Eukaryota</taxon>
        <taxon>Sar</taxon>
        <taxon>Alveolata</taxon>
        <taxon>Dinophyceae</taxon>
        <taxon>Prorocentrales</taxon>
        <taxon>Prorocentraceae</taxon>
        <taxon>Prorocentrum</taxon>
    </lineage>
</organism>
<evidence type="ECO:0000313" key="8">
    <source>
        <dbReference type="Proteomes" id="UP001189429"/>
    </source>
</evidence>
<dbReference type="EMBL" id="CAUYUJ010007668">
    <property type="protein sequence ID" value="CAK0821603.1"/>
    <property type="molecule type" value="Genomic_DNA"/>
</dbReference>
<evidence type="ECO:0000256" key="5">
    <source>
        <dbReference type="ARBA" id="ARBA00023004"/>
    </source>
</evidence>
<dbReference type="InterPro" id="IPR006620">
    <property type="entry name" value="Pro_4_hyd_alph"/>
</dbReference>
<dbReference type="SMART" id="SM00702">
    <property type="entry name" value="P4Hc"/>
    <property type="match status" value="1"/>
</dbReference>
<evidence type="ECO:0000256" key="4">
    <source>
        <dbReference type="ARBA" id="ARBA00023002"/>
    </source>
</evidence>
<gene>
    <name evidence="7" type="ORF">PCOR1329_LOCUS22832</name>
</gene>
<evidence type="ECO:0000256" key="2">
    <source>
        <dbReference type="ARBA" id="ARBA00022723"/>
    </source>
</evidence>
<dbReference type="Gene3D" id="2.60.120.620">
    <property type="entry name" value="q2cbj1_9rhob like domain"/>
    <property type="match status" value="1"/>
</dbReference>
<dbReference type="PROSITE" id="PS51471">
    <property type="entry name" value="FE2OG_OXY"/>
    <property type="match status" value="1"/>
</dbReference>
<dbReference type="Proteomes" id="UP001189429">
    <property type="component" value="Unassembled WGS sequence"/>
</dbReference>
<name>A0ABN9RTA4_9DINO</name>
<evidence type="ECO:0000256" key="1">
    <source>
        <dbReference type="ARBA" id="ARBA00001961"/>
    </source>
</evidence>
<comment type="caution">
    <text evidence="7">The sequence shown here is derived from an EMBL/GenBank/DDBJ whole genome shotgun (WGS) entry which is preliminary data.</text>
</comment>
<reference evidence="7" key="1">
    <citation type="submission" date="2023-10" db="EMBL/GenBank/DDBJ databases">
        <authorList>
            <person name="Chen Y."/>
            <person name="Shah S."/>
            <person name="Dougan E. K."/>
            <person name="Thang M."/>
            <person name="Chan C."/>
        </authorList>
    </citation>
    <scope>NUCLEOTIDE SEQUENCE [LARGE SCALE GENOMIC DNA]</scope>
</reference>
<accession>A0ABN9RTA4</accession>
<evidence type="ECO:0000313" key="7">
    <source>
        <dbReference type="EMBL" id="CAK0821603.1"/>
    </source>
</evidence>
<keyword evidence="5" id="KW-0408">Iron</keyword>
<keyword evidence="8" id="KW-1185">Reference proteome</keyword>
<dbReference type="SUPFAM" id="SSF51197">
    <property type="entry name" value="Clavaminate synthase-like"/>
    <property type="match status" value="1"/>
</dbReference>
<proteinExistence type="predicted"/>
<feature type="domain" description="Fe2OG dioxygenase" evidence="6">
    <location>
        <begin position="117"/>
        <end position="204"/>
    </location>
</feature>
<protein>
    <recommendedName>
        <fullName evidence="6">Fe2OG dioxygenase domain-containing protein</fullName>
    </recommendedName>
</protein>
<evidence type="ECO:0000259" key="6">
    <source>
        <dbReference type="PROSITE" id="PS51471"/>
    </source>
</evidence>
<keyword evidence="2" id="KW-0479">Metal-binding</keyword>
<evidence type="ECO:0000256" key="3">
    <source>
        <dbReference type="ARBA" id="ARBA00022964"/>
    </source>
</evidence>
<feature type="non-terminal residue" evidence="7">
    <location>
        <position position="1"/>
    </location>
</feature>
<keyword evidence="3" id="KW-0223">Dioxygenase</keyword>
<comment type="cofactor">
    <cofactor evidence="1">
        <name>L-ascorbate</name>
        <dbReference type="ChEBI" id="CHEBI:38290"/>
    </cofactor>
</comment>
<dbReference type="InterPro" id="IPR005123">
    <property type="entry name" value="Oxoglu/Fe-dep_dioxygenase_dom"/>
</dbReference>